<gene>
    <name evidence="1" type="ORF">GCM10010466_37190</name>
</gene>
<dbReference type="EMBL" id="BAAAUT010000029">
    <property type="protein sequence ID" value="GAA3142791.1"/>
    <property type="molecule type" value="Genomic_DNA"/>
</dbReference>
<name>A0ABP6NDR7_9ACTN</name>
<sequence>MEPREIDWLHAVRSLAKVVGVSVLLFLALNVAERLVVLHVDLDGERTARVYGTAAQVVNPDKRFHGADLDEGLIRTVYTLRGEPRTAAPARGETAYTVTESLPGVEAPGLAEPERSALTEAVRAVEGEGGSGSPKDKQELGEALDRLPPALTAVAVVEFAWPLTAEKLVALNRRHGLCGDESVSYVYSRHHYDDSDTVPLSNAVVWNRDMAWVLPWDEPAEYRCETEPEAALAAFRTWTGLLREGDDLAVFGLTRDELVDAAREGVAYGFVADRWRLADLRKLLDDPDVRTVRVADLAFGLGTGPGAGIRPGGAR</sequence>
<keyword evidence="2" id="KW-1185">Reference proteome</keyword>
<dbReference type="Proteomes" id="UP001500320">
    <property type="component" value="Unassembled WGS sequence"/>
</dbReference>
<proteinExistence type="predicted"/>
<protein>
    <submittedName>
        <fullName evidence="1">Uncharacterized protein</fullName>
    </submittedName>
</protein>
<organism evidence="1 2">
    <name type="scientific">Planomonospora alba</name>
    <dbReference type="NCBI Taxonomy" id="161354"/>
    <lineage>
        <taxon>Bacteria</taxon>
        <taxon>Bacillati</taxon>
        <taxon>Actinomycetota</taxon>
        <taxon>Actinomycetes</taxon>
        <taxon>Streptosporangiales</taxon>
        <taxon>Streptosporangiaceae</taxon>
        <taxon>Planomonospora</taxon>
    </lineage>
</organism>
<evidence type="ECO:0000313" key="1">
    <source>
        <dbReference type="EMBL" id="GAA3142791.1"/>
    </source>
</evidence>
<comment type="caution">
    <text evidence="1">The sequence shown here is derived from an EMBL/GenBank/DDBJ whole genome shotgun (WGS) entry which is preliminary data.</text>
</comment>
<evidence type="ECO:0000313" key="2">
    <source>
        <dbReference type="Proteomes" id="UP001500320"/>
    </source>
</evidence>
<reference evidence="2" key="1">
    <citation type="journal article" date="2019" name="Int. J. Syst. Evol. Microbiol.">
        <title>The Global Catalogue of Microorganisms (GCM) 10K type strain sequencing project: providing services to taxonomists for standard genome sequencing and annotation.</title>
        <authorList>
            <consortium name="The Broad Institute Genomics Platform"/>
            <consortium name="The Broad Institute Genome Sequencing Center for Infectious Disease"/>
            <person name="Wu L."/>
            <person name="Ma J."/>
        </authorList>
    </citation>
    <scope>NUCLEOTIDE SEQUENCE [LARGE SCALE GENOMIC DNA]</scope>
    <source>
        <strain evidence="2">JCM 9373</strain>
    </source>
</reference>
<accession>A0ABP6NDR7</accession>